<proteinExistence type="predicted"/>
<evidence type="ECO:0000313" key="2">
    <source>
        <dbReference type="EMBL" id="MBK1629624.1"/>
    </source>
</evidence>
<name>A0ABS1CCK8_9GAMM</name>
<dbReference type="PANTHER" id="PTHR47473:SF1">
    <property type="entry name" value="METHYLTRANSFERASE DOMAIN-CONTAINING PROTEIN"/>
    <property type="match status" value="1"/>
</dbReference>
<dbReference type="EMBL" id="NRRV01000004">
    <property type="protein sequence ID" value="MBK1629624.1"/>
    <property type="molecule type" value="Genomic_DNA"/>
</dbReference>
<dbReference type="InterPro" id="IPR029063">
    <property type="entry name" value="SAM-dependent_MTases_sf"/>
</dbReference>
<dbReference type="PANTHER" id="PTHR47473">
    <property type="entry name" value="BTA1P"/>
    <property type="match status" value="1"/>
</dbReference>
<dbReference type="CDD" id="cd02440">
    <property type="entry name" value="AdoMet_MTases"/>
    <property type="match status" value="1"/>
</dbReference>
<dbReference type="GO" id="GO:0008168">
    <property type="term" value="F:methyltransferase activity"/>
    <property type="evidence" value="ECO:0007669"/>
    <property type="project" value="UniProtKB-KW"/>
</dbReference>
<keyword evidence="2" id="KW-0489">Methyltransferase</keyword>
<comment type="caution">
    <text evidence="2">The sequence shown here is derived from an EMBL/GenBank/DDBJ whole genome shotgun (WGS) entry which is preliminary data.</text>
</comment>
<reference evidence="2 3" key="1">
    <citation type="journal article" date="2020" name="Microorganisms">
        <title>Osmotic Adaptation and Compatible Solute Biosynthesis of Phototrophic Bacteria as Revealed from Genome Analyses.</title>
        <authorList>
            <person name="Imhoff J.F."/>
            <person name="Rahn T."/>
            <person name="Kunzel S."/>
            <person name="Keller A."/>
            <person name="Neulinger S.C."/>
        </authorList>
    </citation>
    <scope>NUCLEOTIDE SEQUENCE [LARGE SCALE GENOMIC DNA]</scope>
    <source>
        <strain evidence="2 3">DSM 6210</strain>
    </source>
</reference>
<protein>
    <submittedName>
        <fullName evidence="2">SAM-dependent methyltransferase</fullName>
    </submittedName>
</protein>
<sequence length="248" mass="27564">MSLAGDARVLWSMLRGQPGHGDHAERLAAFYGPQASQYDAFRERLLHGRAEMLDDLLRAVAEQRGTLDGAQVAELGGGTGRNLLFLGERLQRLGRMQVVDLCAPLLAEARRRFADRSNVQIIEADACAWQPAAPVDAVYFSYALTMIPDWRAALDNALAMLKPGGVLGVVDFYVSEPEPVAGLARHGWISRNFWPRWFAHDGVRPDPAHLRALRERLPEHRLTETLAPVPYLPLARVPYYRFVGSNSG</sequence>
<dbReference type="Proteomes" id="UP000748752">
    <property type="component" value="Unassembled WGS sequence"/>
</dbReference>
<dbReference type="RefSeq" id="WP_200233781.1">
    <property type="nucleotide sequence ID" value="NZ_NRRV01000004.1"/>
</dbReference>
<gene>
    <name evidence="2" type="ORF">CKO31_02505</name>
</gene>
<keyword evidence="3" id="KW-1185">Reference proteome</keyword>
<keyword evidence="2" id="KW-0808">Transferase</keyword>
<evidence type="ECO:0000313" key="3">
    <source>
        <dbReference type="Proteomes" id="UP000748752"/>
    </source>
</evidence>
<evidence type="ECO:0000259" key="1">
    <source>
        <dbReference type="Pfam" id="PF13649"/>
    </source>
</evidence>
<dbReference type="InterPro" id="IPR041698">
    <property type="entry name" value="Methyltransf_25"/>
</dbReference>
<dbReference type="Gene3D" id="3.40.50.150">
    <property type="entry name" value="Vaccinia Virus protein VP39"/>
    <property type="match status" value="1"/>
</dbReference>
<dbReference type="Pfam" id="PF13649">
    <property type="entry name" value="Methyltransf_25"/>
    <property type="match status" value="1"/>
</dbReference>
<dbReference type="GO" id="GO:0032259">
    <property type="term" value="P:methylation"/>
    <property type="evidence" value="ECO:0007669"/>
    <property type="project" value="UniProtKB-KW"/>
</dbReference>
<dbReference type="SUPFAM" id="SSF53335">
    <property type="entry name" value="S-adenosyl-L-methionine-dependent methyltransferases"/>
    <property type="match status" value="1"/>
</dbReference>
<accession>A0ABS1CCK8</accession>
<feature type="domain" description="Methyltransferase" evidence="1">
    <location>
        <begin position="72"/>
        <end position="165"/>
    </location>
</feature>
<organism evidence="2 3">
    <name type="scientific">Thiohalocapsa halophila</name>
    <dbReference type="NCBI Taxonomy" id="69359"/>
    <lineage>
        <taxon>Bacteria</taxon>
        <taxon>Pseudomonadati</taxon>
        <taxon>Pseudomonadota</taxon>
        <taxon>Gammaproteobacteria</taxon>
        <taxon>Chromatiales</taxon>
        <taxon>Chromatiaceae</taxon>
        <taxon>Thiohalocapsa</taxon>
    </lineage>
</organism>